<organism evidence="1 2">
    <name type="scientific">Sporomusa silvacetica DSM 10669</name>
    <dbReference type="NCBI Taxonomy" id="1123289"/>
    <lineage>
        <taxon>Bacteria</taxon>
        <taxon>Bacillati</taxon>
        <taxon>Bacillota</taxon>
        <taxon>Negativicutes</taxon>
        <taxon>Selenomonadales</taxon>
        <taxon>Sporomusaceae</taxon>
        <taxon>Sporomusa</taxon>
    </lineage>
</organism>
<sequence>MSEYKHGVYINEVATSVTAPAEVSAGLPVFIGRAPVNLVTDPTAYVNKPLLAYTYSEAVAALGYSDDWENYELCEAIYVLFKLYAVAPVVLINVLDPAEHKVSVSDASVTLADSEATIKTKGILLSSLAVKLTTAGQELVSGTDYTAAFDDDGYVLITAIDGGAITSSQPSLVVSYNNLDPSLVTSTDIIGGTDTTTGAMTGMELIDQVFPKFGLVPGLINAPGWSDQSGVAAVMKAKCTNINSLFKAMAVCDIDCTSSGADLYTEVYEWKTTKNYISEYQINCWPKVALDGVKFRLSTQLTGLMCYVDSENGDIPYVSPSNKTLQIDSVVNADGDEITLGPDQAAYVNGKGVVIAVNIMGGWKSWGNRTGIYPTSTDPKDAWIPVRRMFNWIGNSIITTYWQKVDDPLNKRLIQTVVDSMNIWLNGLTAKGALLGGRVEFLESENATTDLLNGIVNFHVYVTPPVPAEDMEFTLEFDTSYFESLFSD</sequence>
<evidence type="ECO:0008006" key="3">
    <source>
        <dbReference type="Google" id="ProtNLM"/>
    </source>
</evidence>
<proteinExistence type="predicted"/>
<evidence type="ECO:0000313" key="1">
    <source>
        <dbReference type="EMBL" id="XFO64796.1"/>
    </source>
</evidence>
<dbReference type="InterPro" id="IPR052042">
    <property type="entry name" value="Tail_sheath_structural"/>
</dbReference>
<gene>
    <name evidence="1" type="ORF">SPSIL_009050</name>
</gene>
<name>A0ABZ3IGK6_9FIRM</name>
<reference evidence="1" key="1">
    <citation type="submission" date="2024-05" db="EMBL/GenBank/DDBJ databases">
        <title>Isolation and characterization of Sporomusa carbonis sp. nov., a carboxydotrophic hydrogenogen in the genus of Sporomusa isolated from a charcoal burning pile.</title>
        <authorList>
            <person name="Boeer T."/>
            <person name="Rosenbaum F."/>
            <person name="Eysell L."/>
            <person name="Mueller V."/>
            <person name="Daniel R."/>
            <person name="Poehlein A."/>
        </authorList>
    </citation>
    <scope>NUCLEOTIDE SEQUENCE [LARGE SCALE GENOMIC DNA]</scope>
    <source>
        <strain evidence="1">DSM 10669</strain>
    </source>
</reference>
<dbReference type="RefSeq" id="WP_094607733.1">
    <property type="nucleotide sequence ID" value="NZ_CP155573.1"/>
</dbReference>
<dbReference type="Proteomes" id="UP000216752">
    <property type="component" value="Chromosome"/>
</dbReference>
<protein>
    <recommendedName>
        <fullName evidence="3">Phage tail sheath protein</fullName>
    </recommendedName>
</protein>
<dbReference type="EMBL" id="CP155573">
    <property type="protein sequence ID" value="XFO64796.1"/>
    <property type="molecule type" value="Genomic_DNA"/>
</dbReference>
<evidence type="ECO:0000313" key="2">
    <source>
        <dbReference type="Proteomes" id="UP000216752"/>
    </source>
</evidence>
<dbReference type="PANTHER" id="PTHR35861">
    <property type="match status" value="1"/>
</dbReference>
<keyword evidence="2" id="KW-1185">Reference proteome</keyword>
<accession>A0ABZ3IGK6</accession>
<dbReference type="PANTHER" id="PTHR35861:SF2">
    <property type="entry name" value="FELS-2 PROPHAGE PROTEIN"/>
    <property type="match status" value="1"/>
</dbReference>